<dbReference type="AlphaFoldDB" id="A0A0S4KHE7"/>
<sequence length="522" mass="56302">MPKGSKAEALHGAEEPHNHENGEGAKEQVETIDNFNFCGRPAQVTGGVLNLFALFGHNDFTPVYLGAPNDGERRGVRRHTTADGCYHIIAGASYSVVTSQTRRLEHLSCGRTAASTKRYIRKEPQSDDDLCVEDNAQRPVKARGGHKRVNTSIVVTSAHIIDTMRASKSQQGETQPKALTSTRKSSQTKQSLEPLKPSIVHDEEDVPITLPRRYGTSPQPAEHNSVPAPIHQRSRTTRSPILAAPSASRTALDSRTTSHVNSAAFPRGDSSAVAEQRGGASMSMPPPSSAFDRLAPSPSPAPFVAPAQRLATAGEQSVAKRSSSLSRAVAAAPRVDADATDDEDRPMISLKKDKKEKHEKKDKKETKKEKEKKETNSSGDRRSRSRSLSQAADVVRPTIATVPAAAPAVAPQPPSKHSSSFDDNISASIIGMKQPSMVSQSSSDPPSFLLPPQKVPPAKRQRSPSTPPQLRPDVSSHRSYRGSHNGSYRGHSIDESPALGYTRVVTKLTQFSLDPSEDSDSD</sequence>
<dbReference type="VEuPathDB" id="TriTrypDB:BSAL_27290"/>
<reference evidence="3" key="1">
    <citation type="submission" date="2015-09" db="EMBL/GenBank/DDBJ databases">
        <authorList>
            <consortium name="Pathogen Informatics"/>
        </authorList>
    </citation>
    <scope>NUCLEOTIDE SEQUENCE [LARGE SCALE GENOMIC DNA]</scope>
    <source>
        <strain evidence="3">Lake Konstanz</strain>
    </source>
</reference>
<name>A0A0S4KHE7_BODSA</name>
<dbReference type="EMBL" id="CYKH01001840">
    <property type="protein sequence ID" value="CUI15131.1"/>
    <property type="molecule type" value="Genomic_DNA"/>
</dbReference>
<protein>
    <submittedName>
        <fullName evidence="2">Uncharacterized protein</fullName>
    </submittedName>
</protein>
<feature type="compositionally biased region" description="Polar residues" evidence="1">
    <location>
        <begin position="415"/>
        <end position="427"/>
    </location>
</feature>
<feature type="compositionally biased region" description="Low complexity" evidence="1">
    <location>
        <begin position="434"/>
        <end position="452"/>
    </location>
</feature>
<feature type="compositionally biased region" description="Polar residues" evidence="1">
    <location>
        <begin position="247"/>
        <end position="261"/>
    </location>
</feature>
<keyword evidence="3" id="KW-1185">Reference proteome</keyword>
<feature type="compositionally biased region" description="Low complexity" evidence="1">
    <location>
        <begin position="386"/>
        <end position="409"/>
    </location>
</feature>
<proteinExistence type="predicted"/>
<evidence type="ECO:0000256" key="1">
    <source>
        <dbReference type="SAM" id="MobiDB-lite"/>
    </source>
</evidence>
<feature type="compositionally biased region" description="Polar residues" evidence="1">
    <location>
        <begin position="166"/>
        <end position="179"/>
    </location>
</feature>
<dbReference type="Proteomes" id="UP000051952">
    <property type="component" value="Unassembled WGS sequence"/>
</dbReference>
<feature type="compositionally biased region" description="Low complexity" evidence="1">
    <location>
        <begin position="317"/>
        <end position="334"/>
    </location>
</feature>
<accession>A0A0S4KHE7</accession>
<evidence type="ECO:0000313" key="3">
    <source>
        <dbReference type="Proteomes" id="UP000051952"/>
    </source>
</evidence>
<gene>
    <name evidence="2" type="ORF">BSAL_27290</name>
</gene>
<feature type="compositionally biased region" description="Basic residues" evidence="1">
    <location>
        <begin position="352"/>
        <end position="361"/>
    </location>
</feature>
<organism evidence="2 3">
    <name type="scientific">Bodo saltans</name>
    <name type="common">Flagellated protozoan</name>
    <dbReference type="NCBI Taxonomy" id="75058"/>
    <lineage>
        <taxon>Eukaryota</taxon>
        <taxon>Discoba</taxon>
        <taxon>Euglenozoa</taxon>
        <taxon>Kinetoplastea</taxon>
        <taxon>Metakinetoplastina</taxon>
        <taxon>Eubodonida</taxon>
        <taxon>Bodonidae</taxon>
        <taxon>Bodo</taxon>
    </lineage>
</organism>
<evidence type="ECO:0000313" key="2">
    <source>
        <dbReference type="EMBL" id="CUI15131.1"/>
    </source>
</evidence>
<feature type="compositionally biased region" description="Low complexity" evidence="1">
    <location>
        <begin position="180"/>
        <end position="191"/>
    </location>
</feature>
<feature type="region of interest" description="Disordered" evidence="1">
    <location>
        <begin position="164"/>
        <end position="498"/>
    </location>
</feature>
<feature type="region of interest" description="Disordered" evidence="1">
    <location>
        <begin position="1"/>
        <end position="25"/>
    </location>
</feature>
<feature type="compositionally biased region" description="Basic and acidic residues" evidence="1">
    <location>
        <begin position="362"/>
        <end position="382"/>
    </location>
</feature>